<dbReference type="GO" id="GO:0045727">
    <property type="term" value="P:positive regulation of translation"/>
    <property type="evidence" value="ECO:0007669"/>
    <property type="project" value="TreeGrafter"/>
</dbReference>
<dbReference type="PROSITE" id="PS50961">
    <property type="entry name" value="HTH_LA"/>
    <property type="match status" value="1"/>
</dbReference>
<evidence type="ECO:0000259" key="4">
    <source>
        <dbReference type="PROSITE" id="PS50961"/>
    </source>
</evidence>
<dbReference type="GO" id="GO:0005829">
    <property type="term" value="C:cytosol"/>
    <property type="evidence" value="ECO:0007669"/>
    <property type="project" value="TreeGrafter"/>
</dbReference>
<feature type="domain" description="HTH La-type RNA-binding" evidence="4">
    <location>
        <begin position="290"/>
        <end position="352"/>
    </location>
</feature>
<feature type="compositionally biased region" description="Basic residues" evidence="3">
    <location>
        <begin position="234"/>
        <end position="249"/>
    </location>
</feature>
<feature type="compositionally biased region" description="Polar residues" evidence="3">
    <location>
        <begin position="79"/>
        <end position="104"/>
    </location>
</feature>
<sequence length="352" mass="39380">MSAEVLSECRLGEGEQTTANTAAGKSETPSSPKVESKPAKQGDGVDKNTKQNDQSVSSNNTEASKKNLPEAPPPKVNPWTKNNTACPPNNSTNNTQDTESQNSAKVVRANKPRSRKSSKSSDFSDITNWPTPGEIANKEQQNALNTQGQKVPAGRRERRRERGGEKREKESGSDGSDSKENREAQQETHLTTELEKEAGKDSQSSVPRRRGFRRDFNDETSSVRSEGSSVRGGLRGRGKSRGRGRGRGRGRFEYSHGYRESYGDGSAVPADYGTNMMYFYDDGSRVQMYTIEESLLKEYIKRQIEYYFSLHNLERDFFLRRKMDSNGFLPISLIAGFRRIQALTTNINLIKE</sequence>
<dbReference type="GO" id="GO:0010494">
    <property type="term" value="C:cytoplasmic stress granule"/>
    <property type="evidence" value="ECO:0007669"/>
    <property type="project" value="TreeGrafter"/>
</dbReference>
<dbReference type="PANTHER" id="PTHR22792:SF50">
    <property type="entry name" value="LA-RELATED PROTEIN 1B"/>
    <property type="match status" value="1"/>
</dbReference>
<feature type="region of interest" description="Disordered" evidence="3">
    <location>
        <begin position="1"/>
        <end position="252"/>
    </location>
</feature>
<evidence type="ECO:0000313" key="5">
    <source>
        <dbReference type="EMBL" id="KAF5895334.1"/>
    </source>
</evidence>
<dbReference type="InterPro" id="IPR006630">
    <property type="entry name" value="La_HTH"/>
</dbReference>
<feature type="compositionally biased region" description="Polar residues" evidence="3">
    <location>
        <begin position="15"/>
        <end position="33"/>
    </location>
</feature>
<proteinExistence type="predicted"/>
<dbReference type="OrthoDB" id="340227at2759"/>
<dbReference type="InterPro" id="IPR045180">
    <property type="entry name" value="La_dom_prot"/>
</dbReference>
<feature type="compositionally biased region" description="Polar residues" evidence="3">
    <location>
        <begin position="138"/>
        <end position="149"/>
    </location>
</feature>
<dbReference type="InterPro" id="IPR036388">
    <property type="entry name" value="WH-like_DNA-bd_sf"/>
</dbReference>
<feature type="compositionally biased region" description="Polar residues" evidence="3">
    <location>
        <begin position="51"/>
        <end position="62"/>
    </location>
</feature>
<organism evidence="5 6">
    <name type="scientific">Clarias magur</name>
    <name type="common">Asian catfish</name>
    <name type="synonym">Macropteronotus magur</name>
    <dbReference type="NCBI Taxonomy" id="1594786"/>
    <lineage>
        <taxon>Eukaryota</taxon>
        <taxon>Metazoa</taxon>
        <taxon>Chordata</taxon>
        <taxon>Craniata</taxon>
        <taxon>Vertebrata</taxon>
        <taxon>Euteleostomi</taxon>
        <taxon>Actinopterygii</taxon>
        <taxon>Neopterygii</taxon>
        <taxon>Teleostei</taxon>
        <taxon>Ostariophysi</taxon>
        <taxon>Siluriformes</taxon>
        <taxon>Clariidae</taxon>
        <taxon>Clarias</taxon>
    </lineage>
</organism>
<keyword evidence="6" id="KW-1185">Reference proteome</keyword>
<dbReference type="InterPro" id="IPR036390">
    <property type="entry name" value="WH_DNA-bd_sf"/>
</dbReference>
<reference evidence="5" key="1">
    <citation type="submission" date="2020-07" db="EMBL/GenBank/DDBJ databases">
        <title>Clarias magur genome sequencing, assembly and annotation.</title>
        <authorList>
            <person name="Kushwaha B."/>
            <person name="Kumar R."/>
            <person name="Das P."/>
            <person name="Joshi C.G."/>
            <person name="Kumar D."/>
            <person name="Nagpure N.S."/>
            <person name="Pandey M."/>
            <person name="Agarwal S."/>
            <person name="Srivastava S."/>
            <person name="Singh M."/>
            <person name="Sahoo L."/>
            <person name="Jayasankar P."/>
            <person name="Meher P.K."/>
            <person name="Koringa P.G."/>
            <person name="Iquebal M.A."/>
            <person name="Das S.P."/>
            <person name="Bit A."/>
            <person name="Patnaik S."/>
            <person name="Patel N."/>
            <person name="Shah T.M."/>
            <person name="Hinsu A."/>
            <person name="Jena J.K."/>
        </authorList>
    </citation>
    <scope>NUCLEOTIDE SEQUENCE</scope>
    <source>
        <strain evidence="5">CIFAMagur01</strain>
        <tissue evidence="5">Testis</tissue>
    </source>
</reference>
<evidence type="ECO:0000256" key="1">
    <source>
        <dbReference type="ARBA" id="ARBA00022884"/>
    </source>
</evidence>
<dbReference type="SMART" id="SM00715">
    <property type="entry name" value="LA"/>
    <property type="match status" value="1"/>
</dbReference>
<gene>
    <name evidence="5" type="primary">larp1b</name>
    <name evidence="5" type="ORF">DAT39_014946</name>
</gene>
<accession>A0A8J4WX75</accession>
<protein>
    <submittedName>
        <fullName evidence="5">La-related protein 1B-like isoform X2</fullName>
    </submittedName>
</protein>
<dbReference type="GO" id="GO:0003723">
    <property type="term" value="F:RNA binding"/>
    <property type="evidence" value="ECO:0007669"/>
    <property type="project" value="UniProtKB-UniRule"/>
</dbReference>
<evidence type="ECO:0000313" key="6">
    <source>
        <dbReference type="Proteomes" id="UP000727407"/>
    </source>
</evidence>
<feature type="compositionally biased region" description="Basic residues" evidence="3">
    <location>
        <begin position="108"/>
        <end position="118"/>
    </location>
</feature>
<feature type="non-terminal residue" evidence="5">
    <location>
        <position position="1"/>
    </location>
</feature>
<evidence type="ECO:0000256" key="3">
    <source>
        <dbReference type="SAM" id="MobiDB-lite"/>
    </source>
</evidence>
<evidence type="ECO:0000256" key="2">
    <source>
        <dbReference type="PROSITE-ProRule" id="PRU00332"/>
    </source>
</evidence>
<dbReference type="SUPFAM" id="SSF46785">
    <property type="entry name" value="Winged helix' DNA-binding domain"/>
    <property type="match status" value="1"/>
</dbReference>
<name>A0A8J4WX75_CLAMG</name>
<comment type="caution">
    <text evidence="5">The sequence shown here is derived from an EMBL/GenBank/DDBJ whole genome shotgun (WGS) entry which is preliminary data.</text>
</comment>
<dbReference type="EMBL" id="QNUK01000327">
    <property type="protein sequence ID" value="KAF5895334.1"/>
    <property type="molecule type" value="Genomic_DNA"/>
</dbReference>
<dbReference type="Gene3D" id="1.10.10.10">
    <property type="entry name" value="Winged helix-like DNA-binding domain superfamily/Winged helix DNA-binding domain"/>
    <property type="match status" value="1"/>
</dbReference>
<keyword evidence="1 2" id="KW-0694">RNA-binding</keyword>
<feature type="compositionally biased region" description="Basic and acidic residues" evidence="3">
    <location>
        <begin position="160"/>
        <end position="200"/>
    </location>
</feature>
<dbReference type="PANTHER" id="PTHR22792">
    <property type="entry name" value="LUPUS LA PROTEIN-RELATED"/>
    <property type="match status" value="1"/>
</dbReference>
<feature type="compositionally biased region" description="Basic and acidic residues" evidence="3">
    <location>
        <begin position="34"/>
        <end position="50"/>
    </location>
</feature>
<dbReference type="Pfam" id="PF05383">
    <property type="entry name" value="La"/>
    <property type="match status" value="1"/>
</dbReference>
<dbReference type="AlphaFoldDB" id="A0A8J4WX75"/>
<feature type="compositionally biased region" description="Low complexity" evidence="3">
    <location>
        <begin position="222"/>
        <end position="232"/>
    </location>
</feature>
<dbReference type="Proteomes" id="UP000727407">
    <property type="component" value="Unassembled WGS sequence"/>
</dbReference>